<keyword evidence="5" id="KW-1185">Reference proteome</keyword>
<name>A0A5C1DG99_9NEIS</name>
<dbReference type="AlphaFoldDB" id="A0A5C1DG99"/>
<dbReference type="Gene3D" id="3.30.70.270">
    <property type="match status" value="1"/>
</dbReference>
<dbReference type="Gene3D" id="2.10.70.100">
    <property type="match status" value="1"/>
</dbReference>
<dbReference type="InterPro" id="IPR035965">
    <property type="entry name" value="PAS-like_dom_sf"/>
</dbReference>
<dbReference type="CDD" id="cd01949">
    <property type="entry name" value="GGDEF"/>
    <property type="match status" value="1"/>
</dbReference>
<evidence type="ECO:0000259" key="3">
    <source>
        <dbReference type="PROSITE" id="PS50887"/>
    </source>
</evidence>
<evidence type="ECO:0000313" key="5">
    <source>
        <dbReference type="Proteomes" id="UP000322079"/>
    </source>
</evidence>
<dbReference type="Pfam" id="PF08447">
    <property type="entry name" value="PAS_3"/>
    <property type="match status" value="1"/>
</dbReference>
<dbReference type="InterPro" id="IPR001610">
    <property type="entry name" value="PAC"/>
</dbReference>
<dbReference type="PROSITE" id="PS50113">
    <property type="entry name" value="PAC"/>
    <property type="match status" value="1"/>
</dbReference>
<feature type="domain" description="GGDEF" evidence="3">
    <location>
        <begin position="416"/>
        <end position="546"/>
    </location>
</feature>
<dbReference type="NCBIfam" id="TIGR00254">
    <property type="entry name" value="GGDEF"/>
    <property type="match status" value="1"/>
</dbReference>
<dbReference type="InterPro" id="IPR029787">
    <property type="entry name" value="Nucleotide_cyclase"/>
</dbReference>
<dbReference type="InterPro" id="IPR043128">
    <property type="entry name" value="Rev_trsase/Diguanyl_cyclase"/>
</dbReference>
<dbReference type="EMBL" id="CP043473">
    <property type="protein sequence ID" value="QEL54608.1"/>
    <property type="molecule type" value="Genomic_DNA"/>
</dbReference>
<dbReference type="Proteomes" id="UP000322079">
    <property type="component" value="Chromosome"/>
</dbReference>
<organism evidence="4 5">
    <name type="scientific">Chromobacterium paludis</name>
    <dbReference type="NCBI Taxonomy" id="2605945"/>
    <lineage>
        <taxon>Bacteria</taxon>
        <taxon>Pseudomonadati</taxon>
        <taxon>Pseudomonadota</taxon>
        <taxon>Betaproteobacteria</taxon>
        <taxon>Neisseriales</taxon>
        <taxon>Chromobacteriaceae</taxon>
        <taxon>Chromobacterium</taxon>
    </lineage>
</organism>
<dbReference type="RefSeq" id="WP_149294994.1">
    <property type="nucleotide sequence ID" value="NZ_CP043473.1"/>
</dbReference>
<dbReference type="CDD" id="cd00130">
    <property type="entry name" value="PAS"/>
    <property type="match status" value="1"/>
</dbReference>
<dbReference type="KEGG" id="chrm:FYK34_03030"/>
<evidence type="ECO:0000259" key="1">
    <source>
        <dbReference type="PROSITE" id="PS50112"/>
    </source>
</evidence>
<protein>
    <submittedName>
        <fullName evidence="4">Diguanylate cyclase</fullName>
    </submittedName>
</protein>
<dbReference type="NCBIfam" id="TIGR00229">
    <property type="entry name" value="sensory_box"/>
    <property type="match status" value="1"/>
</dbReference>
<dbReference type="PROSITE" id="PS50887">
    <property type="entry name" value="GGDEF"/>
    <property type="match status" value="1"/>
</dbReference>
<dbReference type="PANTHER" id="PTHR44757">
    <property type="entry name" value="DIGUANYLATE CYCLASE DGCP"/>
    <property type="match status" value="1"/>
</dbReference>
<gene>
    <name evidence="4" type="ORF">FYK34_03030</name>
</gene>
<dbReference type="Pfam" id="PF00990">
    <property type="entry name" value="GGDEF"/>
    <property type="match status" value="1"/>
</dbReference>
<dbReference type="Gene3D" id="3.30.450.20">
    <property type="entry name" value="PAS domain"/>
    <property type="match status" value="2"/>
</dbReference>
<dbReference type="SMART" id="SM00091">
    <property type="entry name" value="PAS"/>
    <property type="match status" value="3"/>
</dbReference>
<feature type="domain" description="PAS" evidence="1">
    <location>
        <begin position="175"/>
        <end position="220"/>
    </location>
</feature>
<dbReference type="InterPro" id="IPR000700">
    <property type="entry name" value="PAS-assoc_C"/>
</dbReference>
<dbReference type="InterPro" id="IPR013656">
    <property type="entry name" value="PAS_4"/>
</dbReference>
<evidence type="ECO:0000313" key="4">
    <source>
        <dbReference type="EMBL" id="QEL54608.1"/>
    </source>
</evidence>
<dbReference type="SUPFAM" id="SSF55785">
    <property type="entry name" value="PYP-like sensor domain (PAS domain)"/>
    <property type="match status" value="3"/>
</dbReference>
<sequence length="556" mass="60480">MFGFMGWGLAGLMALCALMAAWHARRSRRWLHWHPEPILLVDRAGRIRYANAQAAALAERPAGRLRGSRLANWLDGGGLEGSPAWMALFASGRTLAGGSLGRHVWRAGGGQVRTLLLLAQAMPGDDVVLLVLRPLEEPLPDQPSQYLAQKLLQTAESDAGIGSWVLHMGSGKLEWSQAVHDIFGTRPDSFGATEDAYFACVHPDDRERVRRELDQSMRGARPFDVEYRIVRPGGEVRHLLERNHIHRLPSGRIDHLWGTVIDMTEHKRLKNQLQLSQLAVRHCSEGIGIADADMAWLSVNPALGEMCGGAAPVFLQPDRDACLTAAELSALLDGRAVWQGELRLARGGGALPVLVSATKARDEDGGPVSVWVLTNISRMKETEHRLRALALFDGLTGLANRTLFNERLQQAERAGGGLAVAFLDLNGFKRINDELGHDAGDQVLCEIGQRLQADCAPGELAARWGGDEFAVLLPGADDGPRLDGRLERLREAVKVERFLAGTTLRVSASVGAACGSAAGEELLARADQAMYHAKLRGGERVWLDDGQGARAVERHP</sequence>
<dbReference type="InterPro" id="IPR000014">
    <property type="entry name" value="PAS"/>
</dbReference>
<accession>A0A5C1DG99</accession>
<dbReference type="SUPFAM" id="SSF55073">
    <property type="entry name" value="Nucleotide cyclase"/>
    <property type="match status" value="1"/>
</dbReference>
<reference evidence="4 5" key="1">
    <citation type="submission" date="2019-08" db="EMBL/GenBank/DDBJ databases">
        <title>Chromobacterium paludis, a novel bacterium isolated from a Maryland marsh pond.</title>
        <authorList>
            <person name="Blackburn M.B."/>
            <person name="Gundersen-Rindal D.E."/>
        </authorList>
    </citation>
    <scope>NUCLEOTIDE SEQUENCE [LARGE SCALE GENOMIC DNA]</scope>
    <source>
        <strain evidence="5">IIBBL 257-1</strain>
    </source>
</reference>
<dbReference type="SMART" id="SM00267">
    <property type="entry name" value="GGDEF"/>
    <property type="match status" value="1"/>
</dbReference>
<dbReference type="PANTHER" id="PTHR44757:SF2">
    <property type="entry name" value="BIOFILM ARCHITECTURE MAINTENANCE PROTEIN MBAA"/>
    <property type="match status" value="1"/>
</dbReference>
<feature type="domain" description="PAC" evidence="2">
    <location>
        <begin position="223"/>
        <end position="275"/>
    </location>
</feature>
<dbReference type="Pfam" id="PF13426">
    <property type="entry name" value="PAS_9"/>
    <property type="match status" value="1"/>
</dbReference>
<dbReference type="InterPro" id="IPR000160">
    <property type="entry name" value="GGDEF_dom"/>
</dbReference>
<dbReference type="InterPro" id="IPR013655">
    <property type="entry name" value="PAS_fold_3"/>
</dbReference>
<dbReference type="Pfam" id="PF08448">
    <property type="entry name" value="PAS_4"/>
    <property type="match status" value="1"/>
</dbReference>
<dbReference type="InterPro" id="IPR052155">
    <property type="entry name" value="Biofilm_reg_signaling"/>
</dbReference>
<proteinExistence type="predicted"/>
<dbReference type="PROSITE" id="PS50112">
    <property type="entry name" value="PAS"/>
    <property type="match status" value="1"/>
</dbReference>
<dbReference type="SMART" id="SM00086">
    <property type="entry name" value="PAC"/>
    <property type="match status" value="1"/>
</dbReference>
<evidence type="ECO:0000259" key="2">
    <source>
        <dbReference type="PROSITE" id="PS50113"/>
    </source>
</evidence>